<evidence type="ECO:0000256" key="2">
    <source>
        <dbReference type="ARBA" id="ARBA00008807"/>
    </source>
</evidence>
<evidence type="ECO:0000256" key="6">
    <source>
        <dbReference type="ARBA" id="ARBA00022927"/>
    </source>
</evidence>
<feature type="transmembrane region" description="Helical" evidence="10">
    <location>
        <begin position="287"/>
        <end position="315"/>
    </location>
</feature>
<feature type="transmembrane region" description="Helical" evidence="10">
    <location>
        <begin position="760"/>
        <end position="785"/>
    </location>
</feature>
<feature type="transmembrane region" description="Helical" evidence="10">
    <location>
        <begin position="732"/>
        <end position="748"/>
    </location>
</feature>
<feature type="transmembrane region" description="Helical" evidence="10">
    <location>
        <begin position="531"/>
        <end position="554"/>
    </location>
</feature>
<organism evidence="11 12">
    <name type="scientific">Leucocoprinus leucothites</name>
    <dbReference type="NCBI Taxonomy" id="201217"/>
    <lineage>
        <taxon>Eukaryota</taxon>
        <taxon>Fungi</taxon>
        <taxon>Dikarya</taxon>
        <taxon>Basidiomycota</taxon>
        <taxon>Agaricomycotina</taxon>
        <taxon>Agaricomycetes</taxon>
        <taxon>Agaricomycetidae</taxon>
        <taxon>Agaricales</taxon>
        <taxon>Agaricineae</taxon>
        <taxon>Agaricaceae</taxon>
        <taxon>Leucocoprinus</taxon>
    </lineage>
</organism>
<comment type="caution">
    <text evidence="11">The sequence shown here is derived from an EMBL/GenBank/DDBJ whole genome shotgun (WGS) entry which is preliminary data.</text>
</comment>
<feature type="transmembrane region" description="Helical" evidence="10">
    <location>
        <begin position="144"/>
        <end position="163"/>
    </location>
</feature>
<comment type="subcellular location">
    <subcellularLocation>
        <location evidence="1">Membrane</location>
        <topology evidence="1">Multi-pass membrane protein</topology>
    </subcellularLocation>
</comment>
<feature type="transmembrane region" description="Helical" evidence="10">
    <location>
        <begin position="248"/>
        <end position="267"/>
    </location>
</feature>
<keyword evidence="4 10" id="KW-0812">Transmembrane</keyword>
<dbReference type="GO" id="GO:0016020">
    <property type="term" value="C:membrane"/>
    <property type="evidence" value="ECO:0007669"/>
    <property type="project" value="UniProtKB-SubCell"/>
</dbReference>
<dbReference type="InterPro" id="IPR004813">
    <property type="entry name" value="OPT"/>
</dbReference>
<name>A0A8H5G0Y0_9AGAR</name>
<evidence type="ECO:0000256" key="7">
    <source>
        <dbReference type="ARBA" id="ARBA00022989"/>
    </source>
</evidence>
<feature type="transmembrane region" description="Helical" evidence="10">
    <location>
        <begin position="335"/>
        <end position="359"/>
    </location>
</feature>
<evidence type="ECO:0000256" key="8">
    <source>
        <dbReference type="ARBA" id="ARBA00023136"/>
    </source>
</evidence>
<proteinExistence type="inferred from homology"/>
<dbReference type="PANTHER" id="PTHR22601">
    <property type="entry name" value="ISP4 LIKE PROTEIN"/>
    <property type="match status" value="1"/>
</dbReference>
<evidence type="ECO:0000256" key="4">
    <source>
        <dbReference type="ARBA" id="ARBA00022692"/>
    </source>
</evidence>
<evidence type="ECO:0000313" key="12">
    <source>
        <dbReference type="Proteomes" id="UP000559027"/>
    </source>
</evidence>
<dbReference type="NCBIfam" id="TIGR00728">
    <property type="entry name" value="OPT_sfam"/>
    <property type="match status" value="1"/>
</dbReference>
<dbReference type="Proteomes" id="UP000559027">
    <property type="component" value="Unassembled WGS sequence"/>
</dbReference>
<evidence type="ECO:0008006" key="13">
    <source>
        <dbReference type="Google" id="ProtNLM"/>
    </source>
</evidence>
<evidence type="ECO:0000313" key="11">
    <source>
        <dbReference type="EMBL" id="KAF5356296.1"/>
    </source>
</evidence>
<feature type="transmembrane region" description="Helical" evidence="10">
    <location>
        <begin position="366"/>
        <end position="385"/>
    </location>
</feature>
<dbReference type="GO" id="GO:0035673">
    <property type="term" value="F:oligopeptide transmembrane transporter activity"/>
    <property type="evidence" value="ECO:0007669"/>
    <property type="project" value="InterPro"/>
</dbReference>
<evidence type="ECO:0000256" key="5">
    <source>
        <dbReference type="ARBA" id="ARBA00022856"/>
    </source>
</evidence>
<dbReference type="AlphaFoldDB" id="A0A8H5G0Y0"/>
<reference evidence="11 12" key="1">
    <citation type="journal article" date="2020" name="ISME J.">
        <title>Uncovering the hidden diversity of litter-decomposition mechanisms in mushroom-forming fungi.</title>
        <authorList>
            <person name="Floudas D."/>
            <person name="Bentzer J."/>
            <person name="Ahren D."/>
            <person name="Johansson T."/>
            <person name="Persson P."/>
            <person name="Tunlid A."/>
        </authorList>
    </citation>
    <scope>NUCLEOTIDE SEQUENCE [LARGE SCALE GENOMIC DNA]</scope>
    <source>
        <strain evidence="11 12">CBS 146.42</strain>
    </source>
</reference>
<dbReference type="EMBL" id="JAACJO010000007">
    <property type="protein sequence ID" value="KAF5356296.1"/>
    <property type="molecule type" value="Genomic_DNA"/>
</dbReference>
<keyword evidence="8 10" id="KW-0472">Membrane</keyword>
<dbReference type="InterPro" id="IPR004648">
    <property type="entry name" value="Oligpept_transpt"/>
</dbReference>
<feature type="transmembrane region" description="Helical" evidence="10">
    <location>
        <begin position="120"/>
        <end position="138"/>
    </location>
</feature>
<keyword evidence="7 10" id="KW-1133">Transmembrane helix</keyword>
<evidence type="ECO:0000256" key="1">
    <source>
        <dbReference type="ARBA" id="ARBA00004141"/>
    </source>
</evidence>
<feature type="transmembrane region" description="Helical" evidence="10">
    <location>
        <begin position="613"/>
        <end position="632"/>
    </location>
</feature>
<feature type="transmembrane region" description="Helical" evidence="10">
    <location>
        <begin position="224"/>
        <end position="242"/>
    </location>
</feature>
<keyword evidence="6" id="KW-0653">Protein transport</keyword>
<keyword evidence="5" id="KW-0571">Peptide transport</keyword>
<feature type="transmembrane region" description="Helical" evidence="10">
    <location>
        <begin position="445"/>
        <end position="473"/>
    </location>
</feature>
<accession>A0A8H5G0Y0</accession>
<evidence type="ECO:0000256" key="10">
    <source>
        <dbReference type="SAM" id="Phobius"/>
    </source>
</evidence>
<dbReference type="OrthoDB" id="9986677at2759"/>
<dbReference type="NCBIfam" id="TIGR00727">
    <property type="entry name" value="ISP4_OPT"/>
    <property type="match status" value="1"/>
</dbReference>
<protein>
    <recommendedName>
        <fullName evidence="13">OPT oligopeptide transporter</fullName>
    </recommendedName>
</protein>
<comment type="similarity">
    <text evidence="2">Belongs to the oligopeptide OPT transporter family.</text>
</comment>
<keyword evidence="12" id="KW-1185">Reference proteome</keyword>
<evidence type="ECO:0000256" key="9">
    <source>
        <dbReference type="SAM" id="MobiDB-lite"/>
    </source>
</evidence>
<keyword evidence="3" id="KW-0813">Transport</keyword>
<gene>
    <name evidence="11" type="ORF">D9756_004169</name>
</gene>
<feature type="transmembrane region" description="Helical" evidence="10">
    <location>
        <begin position="710"/>
        <end position="726"/>
    </location>
</feature>
<dbReference type="Pfam" id="PF03169">
    <property type="entry name" value="OPT"/>
    <property type="match status" value="1"/>
</dbReference>
<feature type="transmembrane region" description="Helical" evidence="10">
    <location>
        <begin position="685"/>
        <end position="703"/>
    </location>
</feature>
<evidence type="ECO:0000256" key="3">
    <source>
        <dbReference type="ARBA" id="ARBA00022448"/>
    </source>
</evidence>
<feature type="transmembrane region" description="Helical" evidence="10">
    <location>
        <begin position="504"/>
        <end position="525"/>
    </location>
</feature>
<dbReference type="GO" id="GO:0015031">
    <property type="term" value="P:protein transport"/>
    <property type="evidence" value="ECO:0007669"/>
    <property type="project" value="UniProtKB-KW"/>
</dbReference>
<feature type="region of interest" description="Disordered" evidence="9">
    <location>
        <begin position="74"/>
        <end position="93"/>
    </location>
</feature>
<sequence>MEDSKHSMPYSTEPVVLRSRHVPDVPEDVDFLMEHLNDPNLDLKKSYPPSMRSMSTDIQGKKIYAYDQSDYDAESQFDTDRPSSRHSTTIEFDDESPYPEVRAAVSSIDDPEMPVNTFRMWFIGLAATILVSGLNQLFSLRYPSVFVTGIVIQLITLPIGKLFERILPRRQFSTLGYVWSLNPGPFTIKEHVCITVMANVVVGGAYATDVVLTQRVFYHQQLSYGYQIMIVLSSQLIGYSIAGILRQFVVWPSSMIWPGALVNAALFNTLHRNYGKLDPGHMTRERFFLYALLASFLWYFVPGYLFTALSMFSWVCWIAPNNVVVNSLFGTNTGLGMGILTFDWSMISYIGSPLVTPWWSEMNTGVAFVIMFWIFTPILYCLWIPSSQISPSLFLFPVTNAFNSAHFPISSFQSWDNTGSPYDFSAVVNENAIFSPSLYSQYSPLFMSATLAVAYGCAFAAFPSVFVHTFLWFRKDIVKRFRNTLKDERDIHSRLMQAYAEVPMWWYGLLGAVCFILMCVGVEVFPTQLPAWAAFVGFLLAAILSIPLAMLMAITNQQVPTQVMHELIAGYMLPGRPIANVLFKTIAFIGTSQAISFAGDLKLGHYMKIPPRIMFSVQVVASLVSCFVVTGVQDWMLANIEDICSPQQKDGFMCPGTNVFATASLIWGGIGPQRMFGAGAPYNPLLWFFLIGAFLPIPFYILARRFPLSIWRYVNIPIFFAGLGAIPPASGINYMSWVLVGFLFNYVIRKYHFRWWMRYNYILSAALDAGVAIGVVVIFFCLQYPKGGIELNWWGNTIWQNNADANGIPFRPIPQGETVGPATWS</sequence>